<proteinExistence type="predicted"/>
<evidence type="ECO:0000313" key="1">
    <source>
        <dbReference type="EMBL" id="CAH1101636.1"/>
    </source>
</evidence>
<dbReference type="Proteomes" id="UP001153636">
    <property type="component" value="Chromosome 11"/>
</dbReference>
<gene>
    <name evidence="1" type="ORF">PSYICH_LOCUS2504</name>
</gene>
<evidence type="ECO:0000313" key="2">
    <source>
        <dbReference type="Proteomes" id="UP001153636"/>
    </source>
</evidence>
<organism evidence="1 2">
    <name type="scientific">Psylliodes chrysocephalus</name>
    <dbReference type="NCBI Taxonomy" id="3402493"/>
    <lineage>
        <taxon>Eukaryota</taxon>
        <taxon>Metazoa</taxon>
        <taxon>Ecdysozoa</taxon>
        <taxon>Arthropoda</taxon>
        <taxon>Hexapoda</taxon>
        <taxon>Insecta</taxon>
        <taxon>Pterygota</taxon>
        <taxon>Neoptera</taxon>
        <taxon>Endopterygota</taxon>
        <taxon>Coleoptera</taxon>
        <taxon>Polyphaga</taxon>
        <taxon>Cucujiformia</taxon>
        <taxon>Chrysomeloidea</taxon>
        <taxon>Chrysomelidae</taxon>
        <taxon>Galerucinae</taxon>
        <taxon>Alticini</taxon>
        <taxon>Psylliodes</taxon>
    </lineage>
</organism>
<keyword evidence="2" id="KW-1185">Reference proteome</keyword>
<dbReference type="AlphaFoldDB" id="A0A9P0CP59"/>
<name>A0A9P0CP59_9CUCU</name>
<reference evidence="1" key="1">
    <citation type="submission" date="2022-01" db="EMBL/GenBank/DDBJ databases">
        <authorList>
            <person name="King R."/>
        </authorList>
    </citation>
    <scope>NUCLEOTIDE SEQUENCE</scope>
</reference>
<sequence length="221" mass="24884">MQYQKARLEESFNVAFDYKSNDTIQSSPTVIDSAMLENNSSGTNSYSAVAKCIPKPVFLKRDQAILIHSEPNLVLFDYVKAIDYLIENHPADKANSPVLAIRRLVILAKRALISNVSPSIPHELVEKALRDYGLQLASLVSFLKVGILGDDYSHIIGFRRQVFVIPQSENPVIIPHDNNSFRIFLSFDKMEFFLCKSIGHVEKICPNKVDKSATEEDVPFL</sequence>
<protein>
    <submittedName>
        <fullName evidence="1">Uncharacterized protein</fullName>
    </submittedName>
</protein>
<dbReference type="EMBL" id="OV651823">
    <property type="protein sequence ID" value="CAH1101636.1"/>
    <property type="molecule type" value="Genomic_DNA"/>
</dbReference>
<accession>A0A9P0CP59</accession>